<keyword evidence="2 4" id="KW-0238">DNA-binding</keyword>
<feature type="domain" description="HTH tetR-type" evidence="6">
    <location>
        <begin position="13"/>
        <end position="73"/>
    </location>
</feature>
<dbReference type="InterPro" id="IPR009057">
    <property type="entry name" value="Homeodomain-like_sf"/>
</dbReference>
<reference evidence="7 8" key="1">
    <citation type="submission" date="2020-07" db="EMBL/GenBank/DDBJ databases">
        <title>Sequencing the genomes of 1000 actinobacteria strains.</title>
        <authorList>
            <person name="Klenk H.-P."/>
        </authorList>
    </citation>
    <scope>NUCLEOTIDE SEQUENCE [LARGE SCALE GENOMIC DNA]</scope>
    <source>
        <strain evidence="7 8">DSM 7487</strain>
    </source>
</reference>
<keyword evidence="8" id="KW-1185">Reference proteome</keyword>
<evidence type="ECO:0000256" key="3">
    <source>
        <dbReference type="ARBA" id="ARBA00023163"/>
    </source>
</evidence>
<dbReference type="PANTHER" id="PTHR30055:SF234">
    <property type="entry name" value="HTH-TYPE TRANSCRIPTIONAL REGULATOR BETI"/>
    <property type="match status" value="1"/>
</dbReference>
<name>A0A7Y9J2Y7_9ACTN</name>
<evidence type="ECO:0000313" key="8">
    <source>
        <dbReference type="Proteomes" id="UP000521922"/>
    </source>
</evidence>
<evidence type="ECO:0000256" key="1">
    <source>
        <dbReference type="ARBA" id="ARBA00023015"/>
    </source>
</evidence>
<evidence type="ECO:0000256" key="5">
    <source>
        <dbReference type="SAM" id="MobiDB-lite"/>
    </source>
</evidence>
<keyword evidence="3" id="KW-0804">Transcription</keyword>
<protein>
    <submittedName>
        <fullName evidence="7">AcrR family transcriptional regulator</fullName>
    </submittedName>
</protein>
<gene>
    <name evidence="7" type="ORF">BJ968_004312</name>
</gene>
<proteinExistence type="predicted"/>
<dbReference type="Proteomes" id="UP000521922">
    <property type="component" value="Unassembled WGS sequence"/>
</dbReference>
<dbReference type="GO" id="GO:0000976">
    <property type="term" value="F:transcription cis-regulatory region binding"/>
    <property type="evidence" value="ECO:0007669"/>
    <property type="project" value="TreeGrafter"/>
</dbReference>
<dbReference type="AlphaFoldDB" id="A0A7Y9J2Y7"/>
<feature type="region of interest" description="Disordered" evidence="5">
    <location>
        <begin position="71"/>
        <end position="117"/>
    </location>
</feature>
<evidence type="ECO:0000313" key="7">
    <source>
        <dbReference type="EMBL" id="NYD24772.1"/>
    </source>
</evidence>
<feature type="compositionally biased region" description="Basic residues" evidence="5">
    <location>
        <begin position="107"/>
        <end position="117"/>
    </location>
</feature>
<evidence type="ECO:0000256" key="2">
    <source>
        <dbReference type="ARBA" id="ARBA00023125"/>
    </source>
</evidence>
<dbReference type="SUPFAM" id="SSF46689">
    <property type="entry name" value="Homeodomain-like"/>
    <property type="match status" value="1"/>
</dbReference>
<evidence type="ECO:0000256" key="4">
    <source>
        <dbReference type="PROSITE-ProRule" id="PRU00335"/>
    </source>
</evidence>
<dbReference type="PANTHER" id="PTHR30055">
    <property type="entry name" value="HTH-TYPE TRANSCRIPTIONAL REGULATOR RUTR"/>
    <property type="match status" value="1"/>
</dbReference>
<keyword evidence="1" id="KW-0805">Transcription regulation</keyword>
<comment type="caution">
    <text evidence="7">The sequence shown here is derived from an EMBL/GenBank/DDBJ whole genome shotgun (WGS) entry which is preliminary data.</text>
</comment>
<dbReference type="RefSeq" id="WP_179755400.1">
    <property type="nucleotide sequence ID" value="NZ_BAAAGN010000015.1"/>
</dbReference>
<dbReference type="Pfam" id="PF00440">
    <property type="entry name" value="TetR_N"/>
    <property type="match status" value="1"/>
</dbReference>
<evidence type="ECO:0000259" key="6">
    <source>
        <dbReference type="PROSITE" id="PS50977"/>
    </source>
</evidence>
<accession>A0A7Y9J2Y7</accession>
<dbReference type="InterPro" id="IPR001647">
    <property type="entry name" value="HTH_TetR"/>
</dbReference>
<dbReference type="Gene3D" id="1.10.357.10">
    <property type="entry name" value="Tetracycline Repressor, domain 2"/>
    <property type="match status" value="1"/>
</dbReference>
<dbReference type="PROSITE" id="PS50977">
    <property type="entry name" value="HTH_TETR_2"/>
    <property type="match status" value="1"/>
</dbReference>
<dbReference type="GO" id="GO:0003700">
    <property type="term" value="F:DNA-binding transcription factor activity"/>
    <property type="evidence" value="ECO:0007669"/>
    <property type="project" value="TreeGrafter"/>
</dbReference>
<organism evidence="7 8">
    <name type="scientific">Kineococcus aurantiacus</name>
    <dbReference type="NCBI Taxonomy" id="37633"/>
    <lineage>
        <taxon>Bacteria</taxon>
        <taxon>Bacillati</taxon>
        <taxon>Actinomycetota</taxon>
        <taxon>Actinomycetes</taxon>
        <taxon>Kineosporiales</taxon>
        <taxon>Kineosporiaceae</taxon>
        <taxon>Kineococcus</taxon>
    </lineage>
</organism>
<dbReference type="EMBL" id="JACCBB010000001">
    <property type="protein sequence ID" value="NYD24772.1"/>
    <property type="molecule type" value="Genomic_DNA"/>
</dbReference>
<dbReference type="InterPro" id="IPR050109">
    <property type="entry name" value="HTH-type_TetR-like_transc_reg"/>
</dbReference>
<feature type="DNA-binding region" description="H-T-H motif" evidence="4">
    <location>
        <begin position="36"/>
        <end position="55"/>
    </location>
</feature>
<sequence length="117" mass="12456">MPGTSSSHQQVAADERATILTAAATLSDTWSFARTSLAQIATTAGVSQATLFKQFPTEDALFDAIVEQVWTPPGRPAAPLDPADPEGAGSSASANYRSPRRCAAASRRPRVRWRKPC</sequence>